<feature type="compositionally biased region" description="Gly residues" evidence="1">
    <location>
        <begin position="507"/>
        <end position="524"/>
    </location>
</feature>
<feature type="compositionally biased region" description="Polar residues" evidence="1">
    <location>
        <begin position="418"/>
        <end position="430"/>
    </location>
</feature>
<feature type="compositionally biased region" description="Low complexity" evidence="1">
    <location>
        <begin position="17"/>
        <end position="34"/>
    </location>
</feature>
<accession>A0ABR2ZCI6</accession>
<organism evidence="2 3">
    <name type="scientific">Marasmius tenuissimus</name>
    <dbReference type="NCBI Taxonomy" id="585030"/>
    <lineage>
        <taxon>Eukaryota</taxon>
        <taxon>Fungi</taxon>
        <taxon>Dikarya</taxon>
        <taxon>Basidiomycota</taxon>
        <taxon>Agaricomycotina</taxon>
        <taxon>Agaricomycetes</taxon>
        <taxon>Agaricomycetidae</taxon>
        <taxon>Agaricales</taxon>
        <taxon>Marasmiineae</taxon>
        <taxon>Marasmiaceae</taxon>
        <taxon>Marasmius</taxon>
    </lineage>
</organism>
<evidence type="ECO:0000313" key="3">
    <source>
        <dbReference type="Proteomes" id="UP001437256"/>
    </source>
</evidence>
<dbReference type="InterPro" id="IPR046521">
    <property type="entry name" value="DUF6698"/>
</dbReference>
<name>A0ABR2ZCI6_9AGAR</name>
<sequence>MSQIQRPNPRPANVEPSASSASSARQSPSSASLSNNDGEEEEEEEEEIDLDAEIPAVQIDLPETGALSEARARKHIADLQAYGEAWREKAHELLTEIMVLKARLARGSRRGRRSKAIVTRDAPYERDTVLRFGKQWCVFGSPWLDAGAFGKYPTTSMPHPQSPAQFETAESHLQGTIVQLHEFLGDNKLRELAAESSSFRNEFIANISTECSSGMTQIRNGVSSIFCELDVNIPKELCHANCWQERANNADMKKLLQAPPNAPGSGKSPLSAVFFPRQVYNMSQCFMNEIQPKIIRCVLFGPNSLEGGSVNCASSLGNIWGVTKVNGSTIAFSAVILQFLLNSDPSLEPVSGKTKMEYCKNFMTFQKLIEVSAGSSSSWAATLFNFYNDCVFKGHKSSVSSTGDDDPGLSQAMFDLSLQPNSNPTTSTNLGVDAGIGPSTDKSHAPDVATSGTPSLTQIPADDNASLPPPVDKNTNEGAALEPAESRSPSPALPEPSDGGVQSVRGAHGGARGGARGARGGARGARGRGASHVAVSADPPEIIDSEPTEGQTKPKRSTRTKNK</sequence>
<dbReference type="Proteomes" id="UP001437256">
    <property type="component" value="Unassembled WGS sequence"/>
</dbReference>
<reference evidence="2 3" key="1">
    <citation type="submission" date="2024-05" db="EMBL/GenBank/DDBJ databases">
        <title>A draft genome resource for the thread blight pathogen Marasmius tenuissimus strain MS-2.</title>
        <authorList>
            <person name="Yulfo-Soto G.E."/>
            <person name="Baruah I.K."/>
            <person name="Amoako-Attah I."/>
            <person name="Bukari Y."/>
            <person name="Meinhardt L.W."/>
            <person name="Bailey B.A."/>
            <person name="Cohen S.P."/>
        </authorList>
    </citation>
    <scope>NUCLEOTIDE SEQUENCE [LARGE SCALE GENOMIC DNA]</scope>
    <source>
        <strain evidence="2 3">MS-2</strain>
    </source>
</reference>
<protein>
    <submittedName>
        <fullName evidence="2">Uncharacterized protein</fullName>
    </submittedName>
</protein>
<keyword evidence="3" id="KW-1185">Reference proteome</keyword>
<feature type="region of interest" description="Disordered" evidence="1">
    <location>
        <begin position="1"/>
        <end position="55"/>
    </location>
</feature>
<dbReference type="Pfam" id="PF20414">
    <property type="entry name" value="DUF6698"/>
    <property type="match status" value="1"/>
</dbReference>
<feature type="compositionally biased region" description="Acidic residues" evidence="1">
    <location>
        <begin position="37"/>
        <end position="52"/>
    </location>
</feature>
<evidence type="ECO:0000313" key="2">
    <source>
        <dbReference type="EMBL" id="KAL0059306.1"/>
    </source>
</evidence>
<dbReference type="EMBL" id="JBBXMP010000236">
    <property type="protein sequence ID" value="KAL0059306.1"/>
    <property type="molecule type" value="Genomic_DNA"/>
</dbReference>
<comment type="caution">
    <text evidence="2">The sequence shown here is derived from an EMBL/GenBank/DDBJ whole genome shotgun (WGS) entry which is preliminary data.</text>
</comment>
<proteinExistence type="predicted"/>
<gene>
    <name evidence="2" type="ORF">AAF712_013954</name>
</gene>
<feature type="compositionally biased region" description="Basic residues" evidence="1">
    <location>
        <begin position="553"/>
        <end position="563"/>
    </location>
</feature>
<feature type="region of interest" description="Disordered" evidence="1">
    <location>
        <begin position="397"/>
        <end position="563"/>
    </location>
</feature>
<evidence type="ECO:0000256" key="1">
    <source>
        <dbReference type="SAM" id="MobiDB-lite"/>
    </source>
</evidence>